<organism evidence="1 2">
    <name type="scientific">Peribacillus huizhouensis</name>
    <dbReference type="NCBI Taxonomy" id="1501239"/>
    <lineage>
        <taxon>Bacteria</taxon>
        <taxon>Bacillati</taxon>
        <taxon>Bacillota</taxon>
        <taxon>Bacilli</taxon>
        <taxon>Bacillales</taxon>
        <taxon>Bacillaceae</taxon>
        <taxon>Peribacillus</taxon>
    </lineage>
</organism>
<dbReference type="InterPro" id="IPR050275">
    <property type="entry name" value="PGM_Phosphatase"/>
</dbReference>
<dbReference type="CDD" id="cd07067">
    <property type="entry name" value="HP_PGM_like"/>
    <property type="match status" value="1"/>
</dbReference>
<evidence type="ECO:0000313" key="1">
    <source>
        <dbReference type="EMBL" id="MBA9027956.1"/>
    </source>
</evidence>
<keyword evidence="1" id="KW-0378">Hydrolase</keyword>
<dbReference type="PIRSF" id="PIRSF000709">
    <property type="entry name" value="6PFK_2-Ptase"/>
    <property type="match status" value="1"/>
</dbReference>
<dbReference type="InterPro" id="IPR029033">
    <property type="entry name" value="His_PPase_superfam"/>
</dbReference>
<evidence type="ECO:0000313" key="2">
    <source>
        <dbReference type="Proteomes" id="UP000626697"/>
    </source>
</evidence>
<keyword evidence="2" id="KW-1185">Reference proteome</keyword>
<dbReference type="Pfam" id="PF00300">
    <property type="entry name" value="His_Phos_1"/>
    <property type="match status" value="1"/>
</dbReference>
<proteinExistence type="predicted"/>
<dbReference type="GO" id="GO:0043755">
    <property type="term" value="F:alpha-ribazole phosphatase activity"/>
    <property type="evidence" value="ECO:0007669"/>
    <property type="project" value="UniProtKB-EC"/>
</dbReference>
<sequence>MANGVGITLLRHGMTEANMKKQYVGWTDSPLTAEGLLELERLQSSYPNYEDLYCSDLNRCIQTANILFPKCEPILKEQFREMNFGEWEGRTYEQLLSFPHYMRWLEHPFEIGLPQGECYQDFNQRVLKAWDEMVEEMKIKGTRNIAVVTHGGVIRNMLVYYAPEQKLFWEWSIPYGCGYELYWKSYEQLRRGERCTSLRAVPIMGKENG</sequence>
<dbReference type="PANTHER" id="PTHR48100:SF1">
    <property type="entry name" value="HISTIDINE PHOSPHATASE FAMILY PROTEIN-RELATED"/>
    <property type="match status" value="1"/>
</dbReference>
<dbReference type="SUPFAM" id="SSF53254">
    <property type="entry name" value="Phosphoglycerate mutase-like"/>
    <property type="match status" value="1"/>
</dbReference>
<name>A0ABR6CSR5_9BACI</name>
<gene>
    <name evidence="1" type="ORF">HNP81_003248</name>
</gene>
<protein>
    <submittedName>
        <fullName evidence="1">Alpha-ribazole phosphatase</fullName>
        <ecNumber evidence="1">3.1.3.73</ecNumber>
    </submittedName>
</protein>
<dbReference type="Proteomes" id="UP000626697">
    <property type="component" value="Unassembled WGS sequence"/>
</dbReference>
<comment type="caution">
    <text evidence="1">The sequence shown here is derived from an EMBL/GenBank/DDBJ whole genome shotgun (WGS) entry which is preliminary data.</text>
</comment>
<dbReference type="RefSeq" id="WP_182503225.1">
    <property type="nucleotide sequence ID" value="NZ_JACJHX010000010.1"/>
</dbReference>
<dbReference type="PANTHER" id="PTHR48100">
    <property type="entry name" value="BROAD-SPECIFICITY PHOSPHATASE YOR283W-RELATED"/>
    <property type="match status" value="1"/>
</dbReference>
<dbReference type="SMART" id="SM00855">
    <property type="entry name" value="PGAM"/>
    <property type="match status" value="1"/>
</dbReference>
<dbReference type="EC" id="3.1.3.73" evidence="1"/>
<reference evidence="1 2" key="1">
    <citation type="submission" date="2020-08" db="EMBL/GenBank/DDBJ databases">
        <title>Genomic Encyclopedia of Type Strains, Phase IV (KMG-IV): sequencing the most valuable type-strain genomes for metagenomic binning, comparative biology and taxonomic classification.</title>
        <authorList>
            <person name="Goeker M."/>
        </authorList>
    </citation>
    <scope>NUCLEOTIDE SEQUENCE [LARGE SCALE GENOMIC DNA]</scope>
    <source>
        <strain evidence="1 2">DSM 105481</strain>
    </source>
</reference>
<dbReference type="InterPro" id="IPR013078">
    <property type="entry name" value="His_Pase_superF_clade-1"/>
</dbReference>
<accession>A0ABR6CSR5</accession>
<dbReference type="EMBL" id="JACJHX010000010">
    <property type="protein sequence ID" value="MBA9027956.1"/>
    <property type="molecule type" value="Genomic_DNA"/>
</dbReference>
<dbReference type="Gene3D" id="3.40.50.1240">
    <property type="entry name" value="Phosphoglycerate mutase-like"/>
    <property type="match status" value="1"/>
</dbReference>